<dbReference type="CDD" id="cd00130">
    <property type="entry name" value="PAS"/>
    <property type="match status" value="3"/>
</dbReference>
<dbReference type="Pfam" id="PF13426">
    <property type="entry name" value="PAS_9"/>
    <property type="match status" value="2"/>
</dbReference>
<dbReference type="SUPFAM" id="SSF47384">
    <property type="entry name" value="Homodimeric domain of signal transducing histidine kinase"/>
    <property type="match status" value="1"/>
</dbReference>
<dbReference type="GO" id="GO:0016020">
    <property type="term" value="C:membrane"/>
    <property type="evidence" value="ECO:0007669"/>
    <property type="project" value="UniProtKB-SubCell"/>
</dbReference>
<dbReference type="PROSITE" id="PS50109">
    <property type="entry name" value="HIS_KIN"/>
    <property type="match status" value="1"/>
</dbReference>
<evidence type="ECO:0000259" key="17">
    <source>
        <dbReference type="PROSITE" id="PS50109"/>
    </source>
</evidence>
<feature type="domain" description="PAS" evidence="19">
    <location>
        <begin position="572"/>
        <end position="631"/>
    </location>
</feature>
<evidence type="ECO:0000256" key="9">
    <source>
        <dbReference type="ARBA" id="ARBA00022777"/>
    </source>
</evidence>
<dbReference type="SUPFAM" id="SSF55874">
    <property type="entry name" value="ATPase domain of HSP90 chaperone/DNA topoisomerase II/histidine kinase"/>
    <property type="match status" value="1"/>
</dbReference>
<dbReference type="Gene3D" id="3.30.450.20">
    <property type="entry name" value="PAS domain"/>
    <property type="match status" value="4"/>
</dbReference>
<dbReference type="CDD" id="cd17580">
    <property type="entry name" value="REC_2_DhkD-like"/>
    <property type="match status" value="1"/>
</dbReference>
<dbReference type="Proteomes" id="UP000232003">
    <property type="component" value="Chromosome"/>
</dbReference>
<evidence type="ECO:0000256" key="6">
    <source>
        <dbReference type="ARBA" id="ARBA00022679"/>
    </source>
</evidence>
<dbReference type="AlphaFoldDB" id="A0A2K8SPM3"/>
<evidence type="ECO:0000259" key="20">
    <source>
        <dbReference type="PROSITE" id="PS50113"/>
    </source>
</evidence>
<feature type="transmembrane region" description="Helical" evidence="16">
    <location>
        <begin position="82"/>
        <end position="99"/>
    </location>
</feature>
<dbReference type="GO" id="GO:0000155">
    <property type="term" value="F:phosphorelay sensor kinase activity"/>
    <property type="evidence" value="ECO:0007669"/>
    <property type="project" value="InterPro"/>
</dbReference>
<protein>
    <recommendedName>
        <fullName evidence="14">Circadian input-output histidine kinase CikA</fullName>
        <ecNumber evidence="4">2.7.13.3</ecNumber>
    </recommendedName>
</protein>
<evidence type="ECO:0000259" key="18">
    <source>
        <dbReference type="PROSITE" id="PS50110"/>
    </source>
</evidence>
<dbReference type="InterPro" id="IPR004358">
    <property type="entry name" value="Sig_transdc_His_kin-like_C"/>
</dbReference>
<dbReference type="CDD" id="cd00082">
    <property type="entry name" value="HisKA"/>
    <property type="match status" value="1"/>
</dbReference>
<feature type="domain" description="Response regulatory" evidence="18">
    <location>
        <begin position="972"/>
        <end position="1090"/>
    </location>
</feature>
<evidence type="ECO:0000256" key="3">
    <source>
        <dbReference type="ARBA" id="ARBA00006402"/>
    </source>
</evidence>
<dbReference type="InterPro" id="IPR036097">
    <property type="entry name" value="HisK_dim/P_sf"/>
</dbReference>
<feature type="domain" description="PAS" evidence="19">
    <location>
        <begin position="170"/>
        <end position="226"/>
    </location>
</feature>
<keyword evidence="7 16" id="KW-0812">Transmembrane</keyword>
<dbReference type="PROSITE" id="PS50112">
    <property type="entry name" value="PAS"/>
    <property type="match status" value="3"/>
</dbReference>
<dbReference type="InterPro" id="IPR001610">
    <property type="entry name" value="PAC"/>
</dbReference>
<dbReference type="InterPro" id="IPR003661">
    <property type="entry name" value="HisK_dim/P_dom"/>
</dbReference>
<dbReference type="Gene3D" id="1.10.287.130">
    <property type="match status" value="1"/>
</dbReference>
<reference evidence="21 22" key="1">
    <citation type="submission" date="2017-11" db="EMBL/GenBank/DDBJ databases">
        <title>Complete genome of a free-living desiccation-tolerant cyanobacterium and its photosynthetic adaptation to extreme terrestrial habitat.</title>
        <authorList>
            <person name="Shang J."/>
        </authorList>
    </citation>
    <scope>NUCLEOTIDE SEQUENCE [LARGE SCALE GENOMIC DNA]</scope>
    <source>
        <strain evidence="21 22">CCNUN1</strain>
    </source>
</reference>
<dbReference type="InterPro" id="IPR005467">
    <property type="entry name" value="His_kinase_dom"/>
</dbReference>
<dbReference type="Pfam" id="PF00512">
    <property type="entry name" value="HisKA"/>
    <property type="match status" value="1"/>
</dbReference>
<evidence type="ECO:0000313" key="21">
    <source>
        <dbReference type="EMBL" id="AUB37381.1"/>
    </source>
</evidence>
<evidence type="ECO:0000256" key="1">
    <source>
        <dbReference type="ARBA" id="ARBA00000085"/>
    </source>
</evidence>
<dbReference type="Gene3D" id="3.40.50.2300">
    <property type="match status" value="1"/>
</dbReference>
<accession>A0A2K8SPM3</accession>
<feature type="modified residue" description="4-aspartylphosphate" evidence="15">
    <location>
        <position position="1021"/>
    </location>
</feature>
<evidence type="ECO:0000256" key="4">
    <source>
        <dbReference type="ARBA" id="ARBA00012438"/>
    </source>
</evidence>
<keyword evidence="5 15" id="KW-0597">Phosphoprotein</keyword>
<dbReference type="InterPro" id="IPR003594">
    <property type="entry name" value="HATPase_dom"/>
</dbReference>
<keyword evidence="11 16" id="KW-1133">Transmembrane helix</keyword>
<dbReference type="FunFam" id="1.10.287.130:FF:000004">
    <property type="entry name" value="Ethylene receptor 1"/>
    <property type="match status" value="1"/>
</dbReference>
<feature type="domain" description="PAC" evidence="20">
    <location>
        <begin position="647"/>
        <end position="698"/>
    </location>
</feature>
<dbReference type="GO" id="GO:0005524">
    <property type="term" value="F:ATP binding"/>
    <property type="evidence" value="ECO:0007669"/>
    <property type="project" value="UniProtKB-KW"/>
</dbReference>
<comment type="similarity">
    <text evidence="3">In the N-terminal section; belongs to the phytochrome family.</text>
</comment>
<dbReference type="Pfam" id="PF00072">
    <property type="entry name" value="Response_reg"/>
    <property type="match status" value="1"/>
</dbReference>
<dbReference type="PRINTS" id="PR00344">
    <property type="entry name" value="BCTRLSENSOR"/>
</dbReference>
<name>A0A2K8SPM3_9NOSO</name>
<comment type="subcellular location">
    <subcellularLocation>
        <location evidence="2">Membrane</location>
        <topology evidence="2">Multi-pass membrane protein</topology>
    </subcellularLocation>
</comment>
<evidence type="ECO:0000259" key="19">
    <source>
        <dbReference type="PROSITE" id="PS50112"/>
    </source>
</evidence>
<evidence type="ECO:0000256" key="2">
    <source>
        <dbReference type="ARBA" id="ARBA00004141"/>
    </source>
</evidence>
<dbReference type="CDD" id="cd16922">
    <property type="entry name" value="HATPase_EvgS-ArcB-TorS-like"/>
    <property type="match status" value="1"/>
</dbReference>
<dbReference type="RefSeq" id="WP_225912557.1">
    <property type="nucleotide sequence ID" value="NZ_CAWNNC010000001.1"/>
</dbReference>
<dbReference type="SMART" id="SM00387">
    <property type="entry name" value="HATPase_c"/>
    <property type="match status" value="1"/>
</dbReference>
<comment type="catalytic activity">
    <reaction evidence="1">
        <text>ATP + protein L-histidine = ADP + protein N-phospho-L-histidine.</text>
        <dbReference type="EC" id="2.7.13.3"/>
    </reaction>
</comment>
<keyword evidence="6" id="KW-0808">Transferase</keyword>
<keyword evidence="10" id="KW-0067">ATP-binding</keyword>
<evidence type="ECO:0000256" key="14">
    <source>
        <dbReference type="ARBA" id="ARBA00074306"/>
    </source>
</evidence>
<keyword evidence="12" id="KW-0902">Two-component regulatory system</keyword>
<dbReference type="FunFam" id="3.30.565.10:FF:000010">
    <property type="entry name" value="Sensor histidine kinase RcsC"/>
    <property type="match status" value="1"/>
</dbReference>
<dbReference type="SMART" id="SM00448">
    <property type="entry name" value="REC"/>
    <property type="match status" value="1"/>
</dbReference>
<evidence type="ECO:0000256" key="7">
    <source>
        <dbReference type="ARBA" id="ARBA00022692"/>
    </source>
</evidence>
<evidence type="ECO:0000256" key="15">
    <source>
        <dbReference type="PROSITE-ProRule" id="PRU00169"/>
    </source>
</evidence>
<dbReference type="EC" id="2.7.13.3" evidence="4"/>
<dbReference type="SMART" id="SM00388">
    <property type="entry name" value="HisKA"/>
    <property type="match status" value="1"/>
</dbReference>
<evidence type="ECO:0000256" key="8">
    <source>
        <dbReference type="ARBA" id="ARBA00022741"/>
    </source>
</evidence>
<dbReference type="InterPro" id="IPR035965">
    <property type="entry name" value="PAS-like_dom_sf"/>
</dbReference>
<dbReference type="InterPro" id="IPR001789">
    <property type="entry name" value="Sig_transdc_resp-reg_receiver"/>
</dbReference>
<feature type="domain" description="Histidine kinase" evidence="17">
    <location>
        <begin position="723"/>
        <end position="941"/>
    </location>
</feature>
<dbReference type="KEGG" id="nfl:COO91_03326"/>
<dbReference type="NCBIfam" id="TIGR00229">
    <property type="entry name" value="sensory_box"/>
    <property type="match status" value="3"/>
</dbReference>
<evidence type="ECO:0000256" key="11">
    <source>
        <dbReference type="ARBA" id="ARBA00022989"/>
    </source>
</evidence>
<feature type="transmembrane region" description="Helical" evidence="16">
    <location>
        <begin position="133"/>
        <end position="151"/>
    </location>
</feature>
<evidence type="ECO:0000256" key="13">
    <source>
        <dbReference type="ARBA" id="ARBA00023136"/>
    </source>
</evidence>
<dbReference type="InterPro" id="IPR038318">
    <property type="entry name" value="KdpD_sf"/>
</dbReference>
<dbReference type="Pfam" id="PF13493">
    <property type="entry name" value="DUF4118"/>
    <property type="match status" value="1"/>
</dbReference>
<evidence type="ECO:0000313" key="22">
    <source>
        <dbReference type="Proteomes" id="UP000232003"/>
    </source>
</evidence>
<dbReference type="InterPro" id="IPR036890">
    <property type="entry name" value="HATPase_C_sf"/>
</dbReference>
<dbReference type="InterPro" id="IPR011006">
    <property type="entry name" value="CheY-like_superfamily"/>
</dbReference>
<keyword evidence="8" id="KW-0547">Nucleotide-binding</keyword>
<dbReference type="InterPro" id="IPR013656">
    <property type="entry name" value="PAS_4"/>
</dbReference>
<dbReference type="EMBL" id="CP024785">
    <property type="protein sequence ID" value="AUB37381.1"/>
    <property type="molecule type" value="Genomic_DNA"/>
</dbReference>
<dbReference type="PROSITE" id="PS50113">
    <property type="entry name" value="PAC"/>
    <property type="match status" value="3"/>
</dbReference>
<dbReference type="Gene3D" id="3.30.565.10">
    <property type="entry name" value="Histidine kinase-like ATPase, C-terminal domain"/>
    <property type="match status" value="1"/>
</dbReference>
<dbReference type="PANTHER" id="PTHR43547">
    <property type="entry name" value="TWO-COMPONENT HISTIDINE KINASE"/>
    <property type="match status" value="1"/>
</dbReference>
<evidence type="ECO:0000256" key="10">
    <source>
        <dbReference type="ARBA" id="ARBA00022840"/>
    </source>
</evidence>
<dbReference type="InterPro" id="IPR025201">
    <property type="entry name" value="KdpD_TM"/>
</dbReference>
<evidence type="ECO:0000256" key="16">
    <source>
        <dbReference type="SAM" id="Phobius"/>
    </source>
</evidence>
<keyword evidence="22" id="KW-1185">Reference proteome</keyword>
<dbReference type="Pfam" id="PF08448">
    <property type="entry name" value="PAS_4"/>
    <property type="match status" value="1"/>
</dbReference>
<dbReference type="PROSITE" id="PS50110">
    <property type="entry name" value="RESPONSE_REGULATORY"/>
    <property type="match status" value="1"/>
</dbReference>
<keyword evidence="13 16" id="KW-0472">Membrane</keyword>
<dbReference type="SMART" id="SM00086">
    <property type="entry name" value="PAC"/>
    <property type="match status" value="4"/>
</dbReference>
<dbReference type="Gene3D" id="1.20.120.620">
    <property type="entry name" value="Backbone structure of the membrane domain of e. Coli histidine kinase receptor kdpd"/>
    <property type="match status" value="1"/>
</dbReference>
<dbReference type="SUPFAM" id="SSF55785">
    <property type="entry name" value="PYP-like sensor domain (PAS domain)"/>
    <property type="match status" value="4"/>
</dbReference>
<dbReference type="SUPFAM" id="SSF52172">
    <property type="entry name" value="CheY-like"/>
    <property type="match status" value="1"/>
</dbReference>
<evidence type="ECO:0000256" key="5">
    <source>
        <dbReference type="ARBA" id="ARBA00022553"/>
    </source>
</evidence>
<dbReference type="Pfam" id="PF08447">
    <property type="entry name" value="PAS_3"/>
    <property type="match status" value="1"/>
</dbReference>
<dbReference type="SMART" id="SM00091">
    <property type="entry name" value="PAS"/>
    <property type="match status" value="3"/>
</dbReference>
<keyword evidence="9" id="KW-0418">Kinase</keyword>
<feature type="domain" description="PAS" evidence="19">
    <location>
        <begin position="447"/>
        <end position="517"/>
    </location>
</feature>
<dbReference type="Pfam" id="PF02518">
    <property type="entry name" value="HATPase_c"/>
    <property type="match status" value="1"/>
</dbReference>
<organism evidence="21 22">
    <name type="scientific">Nostoc flagelliforme CCNUN1</name>
    <dbReference type="NCBI Taxonomy" id="2038116"/>
    <lineage>
        <taxon>Bacteria</taxon>
        <taxon>Bacillati</taxon>
        <taxon>Cyanobacteriota</taxon>
        <taxon>Cyanophyceae</taxon>
        <taxon>Nostocales</taxon>
        <taxon>Nostocaceae</taxon>
        <taxon>Nostoc</taxon>
    </lineage>
</organism>
<sequence length="1093" mass="122025">MVTELAVPLGGSKLRAASRREVRATPTHCLADFGNNPLASCIQGEATLKGTRSLLAPYAVTLLAVGSALLLTLLLQPLLKPPIFLLFFPAVAVSTWYGGMKAGLLATALSTLAVSFFFLEPVFSLVVDNLDSIVRLGLFMLVTTLISLLTSELGTAKQDLQMSLQKLQMSEAKFRRLVESNIIGVIVANMDGAIAEANDVFLTMVGYSREDLLAGRVRWRDMIPPEYIEANNSAMPTAGYAYAELKTKGVCQPFENEYIREDDSRVPILLGCALLENNPEHVICFVLDLSERKQVELALSKSEERYRAFLEQSSEGIWCMELEVPISPDCPEDEQIQHFYQYGYLAECNNVMAQMYGFSRAEEIISTRLGDFLVPSDPDNIAYLCNFIRSNYRLIDAESHEIDKQGNSKYFLNNLVGIVENGLLVRAWGTQRDITERKQVEAALRQQEDQLRLITNAVPVQISYVDGEQRYRFNNKGYEDWFGIPTSEIYGKHIREIVGESVYESILPYIETVLSGQQVTYETQVPDKDGTNHYVNVTYVPQFSQQGKVEGFVALITDITLHKLAEAAVKQSEKRLKTLTEKVRVIPWEVNVTTGNFTYVGPQTVDILGYQLSDWYTDDFWAKHMHPEDQEWAIQYCQESSLSLNNYEFEYRMLAADGRVVWLFDIVNVVRDENGPQLLHGFMIDITDRKQAEQEREQLLERERTARADAEAANRMKDEFLATLSHELRTPLNAILGWTQLLRNRKFDETTTSRALETIERNTRSLAQLIEDVLDVSRIIRGTLHLNIHRVKLVPLVEAAIDTVYPAAQAKEISINCKFDPEIGVVAGDANRLQQVVWNLLSNAVKFTPKGGRVDVQLERIESYVQIRVSDTGVGIAAEFLSHVFERFRQEDSSITRSHGGLGLGLAIVRHLVELHGGTVSAESPGIGQGATFIVNLPMKAVYVEANTAEQLSSVADTQDVNNYLPNLDGLRVLIVDDEADARHLLTMILGQYGAQVMAAPSASDALLALQEFRPHILVSDIGMPQEDGYTLIRQVRALPTDQGGRIPAVALTAYARAEDRTQALLAGFQLHVPKPVNPAELAAVVANLTGRT</sequence>
<feature type="domain" description="PAC" evidence="20">
    <location>
        <begin position="519"/>
        <end position="571"/>
    </location>
</feature>
<dbReference type="InterPro" id="IPR013655">
    <property type="entry name" value="PAS_fold_3"/>
</dbReference>
<dbReference type="InterPro" id="IPR000700">
    <property type="entry name" value="PAS-assoc_C"/>
</dbReference>
<feature type="transmembrane region" description="Helical" evidence="16">
    <location>
        <begin position="105"/>
        <end position="126"/>
    </location>
</feature>
<dbReference type="PANTHER" id="PTHR43547:SF2">
    <property type="entry name" value="HYBRID SIGNAL TRANSDUCTION HISTIDINE KINASE C"/>
    <property type="match status" value="1"/>
</dbReference>
<feature type="transmembrane region" description="Helical" evidence="16">
    <location>
        <begin position="55"/>
        <end position="75"/>
    </location>
</feature>
<dbReference type="InterPro" id="IPR000014">
    <property type="entry name" value="PAS"/>
</dbReference>
<proteinExistence type="inferred from homology"/>
<gene>
    <name evidence="21" type="ORF">COO91_03326</name>
</gene>
<evidence type="ECO:0000256" key="12">
    <source>
        <dbReference type="ARBA" id="ARBA00023012"/>
    </source>
</evidence>
<feature type="domain" description="PAC" evidence="20">
    <location>
        <begin position="395"/>
        <end position="446"/>
    </location>
</feature>